<dbReference type="GO" id="GO:0005576">
    <property type="term" value="C:extracellular region"/>
    <property type="evidence" value="ECO:0007669"/>
    <property type="project" value="UniProtKB-SubCell"/>
</dbReference>
<gene>
    <name evidence="7" type="ORF">STAS_01761</name>
</gene>
<keyword evidence="6 7" id="KW-0121">Carboxypeptidase</keyword>
<evidence type="ECO:0000256" key="1">
    <source>
        <dbReference type="ARBA" id="ARBA00004613"/>
    </source>
</evidence>
<dbReference type="AlphaFoldDB" id="A0A5A7P0I2"/>
<dbReference type="InterPro" id="IPR029058">
    <property type="entry name" value="AB_hydrolase_fold"/>
</dbReference>
<dbReference type="InterPro" id="IPR018202">
    <property type="entry name" value="Ser_caboxypep_ser_AS"/>
</dbReference>
<keyword evidence="5" id="KW-0325">Glycoprotein</keyword>
<comment type="similarity">
    <text evidence="2 6">Belongs to the peptidase S10 family.</text>
</comment>
<evidence type="ECO:0000256" key="4">
    <source>
        <dbReference type="ARBA" id="ARBA00022729"/>
    </source>
</evidence>
<comment type="subcellular location">
    <subcellularLocation>
        <location evidence="1">Secreted</location>
    </subcellularLocation>
</comment>
<keyword evidence="6" id="KW-0645">Protease</keyword>
<keyword evidence="8" id="KW-1185">Reference proteome</keyword>
<dbReference type="GO" id="GO:0006508">
    <property type="term" value="P:proteolysis"/>
    <property type="evidence" value="ECO:0007669"/>
    <property type="project" value="UniProtKB-KW"/>
</dbReference>
<protein>
    <recommendedName>
        <fullName evidence="6">Carboxypeptidase</fullName>
        <ecNumber evidence="6">3.4.16.-</ecNumber>
    </recommendedName>
</protein>
<dbReference type="Proteomes" id="UP000325081">
    <property type="component" value="Unassembled WGS sequence"/>
</dbReference>
<accession>A0A5A7P0I2</accession>
<dbReference type="OrthoDB" id="443318at2759"/>
<evidence type="ECO:0000256" key="2">
    <source>
        <dbReference type="ARBA" id="ARBA00009431"/>
    </source>
</evidence>
<dbReference type="PANTHER" id="PTHR11802:SF132">
    <property type="entry name" value="SERINE CARBOXYPEPTIDASE-LIKE 36-RELATED"/>
    <property type="match status" value="1"/>
</dbReference>
<dbReference type="PROSITE" id="PS00131">
    <property type="entry name" value="CARBOXYPEPT_SER_SER"/>
    <property type="match status" value="1"/>
</dbReference>
<keyword evidence="6" id="KW-0378">Hydrolase</keyword>
<name>A0A5A7P0I2_STRAF</name>
<organism evidence="7 8">
    <name type="scientific">Striga asiatica</name>
    <name type="common">Asiatic witchweed</name>
    <name type="synonym">Buchnera asiatica</name>
    <dbReference type="NCBI Taxonomy" id="4170"/>
    <lineage>
        <taxon>Eukaryota</taxon>
        <taxon>Viridiplantae</taxon>
        <taxon>Streptophyta</taxon>
        <taxon>Embryophyta</taxon>
        <taxon>Tracheophyta</taxon>
        <taxon>Spermatophyta</taxon>
        <taxon>Magnoliopsida</taxon>
        <taxon>eudicotyledons</taxon>
        <taxon>Gunneridae</taxon>
        <taxon>Pentapetalae</taxon>
        <taxon>asterids</taxon>
        <taxon>lamiids</taxon>
        <taxon>Lamiales</taxon>
        <taxon>Orobanchaceae</taxon>
        <taxon>Buchnereae</taxon>
        <taxon>Striga</taxon>
    </lineage>
</organism>
<dbReference type="GO" id="GO:0005773">
    <property type="term" value="C:vacuole"/>
    <property type="evidence" value="ECO:0007669"/>
    <property type="project" value="TreeGrafter"/>
</dbReference>
<dbReference type="PRINTS" id="PR00724">
    <property type="entry name" value="CRBOXYPTASEC"/>
</dbReference>
<feature type="non-terminal residue" evidence="7">
    <location>
        <position position="242"/>
    </location>
</feature>
<reference evidence="8" key="1">
    <citation type="journal article" date="2019" name="Curr. Biol.">
        <title>Genome Sequence of Striga asiatica Provides Insight into the Evolution of Plant Parasitism.</title>
        <authorList>
            <person name="Yoshida S."/>
            <person name="Kim S."/>
            <person name="Wafula E.K."/>
            <person name="Tanskanen J."/>
            <person name="Kim Y.M."/>
            <person name="Honaas L."/>
            <person name="Yang Z."/>
            <person name="Spallek T."/>
            <person name="Conn C.E."/>
            <person name="Ichihashi Y."/>
            <person name="Cheong K."/>
            <person name="Cui S."/>
            <person name="Der J.P."/>
            <person name="Gundlach H."/>
            <person name="Jiao Y."/>
            <person name="Hori C."/>
            <person name="Ishida J.K."/>
            <person name="Kasahara H."/>
            <person name="Kiba T."/>
            <person name="Kim M.S."/>
            <person name="Koo N."/>
            <person name="Laohavisit A."/>
            <person name="Lee Y.H."/>
            <person name="Lumba S."/>
            <person name="McCourt P."/>
            <person name="Mortimer J.C."/>
            <person name="Mutuku J.M."/>
            <person name="Nomura T."/>
            <person name="Sasaki-Sekimoto Y."/>
            <person name="Seto Y."/>
            <person name="Wang Y."/>
            <person name="Wakatake T."/>
            <person name="Sakakibara H."/>
            <person name="Demura T."/>
            <person name="Yamaguchi S."/>
            <person name="Yoneyama K."/>
            <person name="Manabe R.I."/>
            <person name="Nelson D.C."/>
            <person name="Schulman A.H."/>
            <person name="Timko M.P."/>
            <person name="dePamphilis C.W."/>
            <person name="Choi D."/>
            <person name="Shirasu K."/>
        </authorList>
    </citation>
    <scope>NUCLEOTIDE SEQUENCE [LARGE SCALE GENOMIC DNA]</scope>
    <source>
        <strain evidence="8">cv. UVA1</strain>
    </source>
</reference>
<dbReference type="InterPro" id="IPR001563">
    <property type="entry name" value="Peptidase_S10"/>
</dbReference>
<evidence type="ECO:0000256" key="3">
    <source>
        <dbReference type="ARBA" id="ARBA00022525"/>
    </source>
</evidence>
<evidence type="ECO:0000256" key="5">
    <source>
        <dbReference type="ARBA" id="ARBA00023180"/>
    </source>
</evidence>
<dbReference type="PANTHER" id="PTHR11802">
    <property type="entry name" value="SERINE PROTEASE FAMILY S10 SERINE CARBOXYPEPTIDASE"/>
    <property type="match status" value="1"/>
</dbReference>
<sequence length="242" mass="27662">MTDQKVSLSRIFKQKLLKKNDIDITEFNVTEAIHHEVQTLAQEGLKEKDLVESLPGQPSKARFKQYAGYVTVDQKAGRAFFYYFVEAQHSPDKSPLLLWLNGGSWTWMFFFRFPEYKDREFYIAGESYAGHYVPQLAQTIMHHNKRPNNTIIHLKGVIIGNAVIDDEADTIGQWEYVGSHALISDVTTSKALKYCNFSHLATTQPRECEEAVEESGKEIGNIDFYNIYAPLCTKPSLTKKIS</sequence>
<dbReference type="GO" id="GO:0004185">
    <property type="term" value="F:serine-type carboxypeptidase activity"/>
    <property type="evidence" value="ECO:0007669"/>
    <property type="project" value="UniProtKB-UniRule"/>
</dbReference>
<keyword evidence="4" id="KW-0732">Signal</keyword>
<dbReference type="EC" id="3.4.16.-" evidence="6"/>
<dbReference type="SUPFAM" id="SSF53474">
    <property type="entry name" value="alpha/beta-Hydrolases"/>
    <property type="match status" value="1"/>
</dbReference>
<keyword evidence="3" id="KW-0964">Secreted</keyword>
<evidence type="ECO:0000313" key="7">
    <source>
        <dbReference type="EMBL" id="GER26127.1"/>
    </source>
</evidence>
<dbReference type="Pfam" id="PF00450">
    <property type="entry name" value="Peptidase_S10"/>
    <property type="match status" value="2"/>
</dbReference>
<evidence type="ECO:0000256" key="6">
    <source>
        <dbReference type="RuleBase" id="RU361156"/>
    </source>
</evidence>
<comment type="caution">
    <text evidence="7">The sequence shown here is derived from an EMBL/GenBank/DDBJ whole genome shotgun (WGS) entry which is preliminary data.</text>
</comment>
<dbReference type="EMBL" id="BKCP01000836">
    <property type="protein sequence ID" value="GER26127.1"/>
    <property type="molecule type" value="Genomic_DNA"/>
</dbReference>
<evidence type="ECO:0000313" key="8">
    <source>
        <dbReference type="Proteomes" id="UP000325081"/>
    </source>
</evidence>
<dbReference type="Gene3D" id="3.40.50.1820">
    <property type="entry name" value="alpha/beta hydrolase"/>
    <property type="match status" value="2"/>
</dbReference>
<proteinExistence type="inferred from homology"/>